<dbReference type="AlphaFoldDB" id="A0AAN9M6L3"/>
<organism evidence="1 2">
    <name type="scientific">Phaseolus coccineus</name>
    <name type="common">Scarlet runner bean</name>
    <name type="synonym">Phaseolus multiflorus</name>
    <dbReference type="NCBI Taxonomy" id="3886"/>
    <lineage>
        <taxon>Eukaryota</taxon>
        <taxon>Viridiplantae</taxon>
        <taxon>Streptophyta</taxon>
        <taxon>Embryophyta</taxon>
        <taxon>Tracheophyta</taxon>
        <taxon>Spermatophyta</taxon>
        <taxon>Magnoliopsida</taxon>
        <taxon>eudicotyledons</taxon>
        <taxon>Gunneridae</taxon>
        <taxon>Pentapetalae</taxon>
        <taxon>rosids</taxon>
        <taxon>fabids</taxon>
        <taxon>Fabales</taxon>
        <taxon>Fabaceae</taxon>
        <taxon>Papilionoideae</taxon>
        <taxon>50 kb inversion clade</taxon>
        <taxon>NPAAA clade</taxon>
        <taxon>indigoferoid/millettioid clade</taxon>
        <taxon>Phaseoleae</taxon>
        <taxon>Phaseolus</taxon>
    </lineage>
</organism>
<evidence type="ECO:0000313" key="1">
    <source>
        <dbReference type="EMBL" id="KAK7346423.1"/>
    </source>
</evidence>
<accession>A0AAN9M6L3</accession>
<dbReference type="Proteomes" id="UP001374584">
    <property type="component" value="Unassembled WGS sequence"/>
</dbReference>
<comment type="caution">
    <text evidence="1">The sequence shown here is derived from an EMBL/GenBank/DDBJ whole genome shotgun (WGS) entry which is preliminary data.</text>
</comment>
<reference evidence="1 2" key="1">
    <citation type="submission" date="2024-01" db="EMBL/GenBank/DDBJ databases">
        <title>The genomes of 5 underutilized Papilionoideae crops provide insights into root nodulation and disease resistanc.</title>
        <authorList>
            <person name="Jiang F."/>
        </authorList>
    </citation>
    <scope>NUCLEOTIDE SEQUENCE [LARGE SCALE GENOMIC DNA]</scope>
    <source>
        <strain evidence="1">JINMINGXINNONG_FW02</strain>
        <tissue evidence="1">Leaves</tissue>
    </source>
</reference>
<dbReference type="EMBL" id="JAYMYR010000008">
    <property type="protein sequence ID" value="KAK7346423.1"/>
    <property type="molecule type" value="Genomic_DNA"/>
</dbReference>
<evidence type="ECO:0000313" key="2">
    <source>
        <dbReference type="Proteomes" id="UP001374584"/>
    </source>
</evidence>
<proteinExistence type="predicted"/>
<gene>
    <name evidence="1" type="ORF">VNO80_20942</name>
</gene>
<sequence>MISSNWQVDIWDWELVTGNTVGPTETIYQWRTDDIHHSRDRQIIMSFHTCHTLLLIKFPRNCWVLLFVVLLLNCRAARKHCELSEFSFTRST</sequence>
<protein>
    <submittedName>
        <fullName evidence="1">Uncharacterized protein</fullName>
    </submittedName>
</protein>
<name>A0AAN9M6L3_PHACN</name>
<keyword evidence="2" id="KW-1185">Reference proteome</keyword>